<sequence length="465" mass="48000">MSENDPNINPADDLDDAGTEFDPQAQKAADKRSRELGKRNIKAVFGAGKGRVAIITFGVVIVGILVIGIMSWNRKPPPITAQRVDATGALAPAPQGTSPTFAANPAEAQMRREAINAESEQVNRQGGVYIPQPVVTGDNANAYKLGGNAMAPASAPAAAPASAAAAASGTSGASAPAATAPQVIVMDPQARAKYVKEDIMPQVNCARGWACPSSGGGPSFSTGRYELPDRSPKMVQTSMQANQANPYGAGQANGAAATPQLSGQQMAAASGQKPLFDAGDAVYCTLKFGVSSDAARKDVVANCYDGEQTFNVLGRAEPSSQDAIDQSFSVVLDKLSRPGKGVIAITAIGIDSEGESAMADDVNKHGVRKYGSLFVAGALKGIGQAASIITGTTSATTVGNVTTTTTTTDKIDARRTAQMAAGQVGIAMGDTFAREAQAIKPTVKLYRNKDLTVVFLAPVYEEKKY</sequence>
<feature type="transmembrane region" description="Helical" evidence="7">
    <location>
        <begin position="52"/>
        <end position="72"/>
    </location>
</feature>
<evidence type="ECO:0000313" key="8">
    <source>
        <dbReference type="EMBL" id="CAG9184206.1"/>
    </source>
</evidence>
<protein>
    <submittedName>
        <fullName evidence="8">Uncharacterized protein</fullName>
    </submittedName>
</protein>
<evidence type="ECO:0000256" key="7">
    <source>
        <dbReference type="SAM" id="Phobius"/>
    </source>
</evidence>
<comment type="subcellular location">
    <subcellularLocation>
        <location evidence="1">Membrane</location>
        <topology evidence="1">Single-pass membrane protein</topology>
    </subcellularLocation>
</comment>
<evidence type="ECO:0000313" key="9">
    <source>
        <dbReference type="Proteomes" id="UP000706525"/>
    </source>
</evidence>
<gene>
    <name evidence="8" type="ORF">LMG32289_05557</name>
</gene>
<evidence type="ECO:0000256" key="5">
    <source>
        <dbReference type="ARBA" id="ARBA00023136"/>
    </source>
</evidence>
<keyword evidence="9" id="KW-1185">Reference proteome</keyword>
<accession>A0ABN7ZHM4</accession>
<keyword evidence="3 7" id="KW-0812">Transmembrane</keyword>
<dbReference type="EMBL" id="CAJZAG010000012">
    <property type="protein sequence ID" value="CAG9184206.1"/>
    <property type="molecule type" value="Genomic_DNA"/>
</dbReference>
<dbReference type="RefSeq" id="WP_223994213.1">
    <property type="nucleotide sequence ID" value="NZ_CAJZAG010000012.1"/>
</dbReference>
<evidence type="ECO:0000256" key="6">
    <source>
        <dbReference type="SAM" id="MobiDB-lite"/>
    </source>
</evidence>
<dbReference type="Proteomes" id="UP000706525">
    <property type="component" value="Unassembled WGS sequence"/>
</dbReference>
<dbReference type="InterPro" id="IPR005498">
    <property type="entry name" value="T4SS_VirB10/TraB/TrbI"/>
</dbReference>
<keyword evidence="4 7" id="KW-1133">Transmembrane helix</keyword>
<reference evidence="8 9" key="1">
    <citation type="submission" date="2021-08" db="EMBL/GenBank/DDBJ databases">
        <authorList>
            <person name="Peeters C."/>
        </authorList>
    </citation>
    <scope>NUCLEOTIDE SEQUENCE [LARGE SCALE GENOMIC DNA]</scope>
    <source>
        <strain evidence="8 9">LMG 32289</strain>
    </source>
</reference>
<comment type="similarity">
    <text evidence="2">Belongs to the TrbI/VirB10 family.</text>
</comment>
<dbReference type="Gene3D" id="2.40.128.260">
    <property type="entry name" value="Type IV secretion system, VirB10/TraB/TrbI"/>
    <property type="match status" value="1"/>
</dbReference>
<evidence type="ECO:0000256" key="2">
    <source>
        <dbReference type="ARBA" id="ARBA00010265"/>
    </source>
</evidence>
<dbReference type="InterPro" id="IPR042217">
    <property type="entry name" value="T4SS_VirB10/TrbI"/>
</dbReference>
<evidence type="ECO:0000256" key="3">
    <source>
        <dbReference type="ARBA" id="ARBA00022692"/>
    </source>
</evidence>
<organism evidence="8 9">
    <name type="scientific">Cupriavidus pampae</name>
    <dbReference type="NCBI Taxonomy" id="659251"/>
    <lineage>
        <taxon>Bacteria</taxon>
        <taxon>Pseudomonadati</taxon>
        <taxon>Pseudomonadota</taxon>
        <taxon>Betaproteobacteria</taxon>
        <taxon>Burkholderiales</taxon>
        <taxon>Burkholderiaceae</taxon>
        <taxon>Cupriavidus</taxon>
    </lineage>
</organism>
<dbReference type="Pfam" id="PF03743">
    <property type="entry name" value="TrbI"/>
    <property type="match status" value="1"/>
</dbReference>
<evidence type="ECO:0000256" key="1">
    <source>
        <dbReference type="ARBA" id="ARBA00004167"/>
    </source>
</evidence>
<proteinExistence type="inferred from homology"/>
<feature type="region of interest" description="Disordered" evidence="6">
    <location>
        <begin position="1"/>
        <end position="34"/>
    </location>
</feature>
<name>A0ABN7ZHM4_9BURK</name>
<evidence type="ECO:0000256" key="4">
    <source>
        <dbReference type="ARBA" id="ARBA00022989"/>
    </source>
</evidence>
<keyword evidence="5 7" id="KW-0472">Membrane</keyword>
<comment type="caution">
    <text evidence="8">The sequence shown here is derived from an EMBL/GenBank/DDBJ whole genome shotgun (WGS) entry which is preliminary data.</text>
</comment>